<feature type="domain" description="CCHC-type" evidence="3">
    <location>
        <begin position="453"/>
        <end position="467"/>
    </location>
</feature>
<dbReference type="Pfam" id="PF00098">
    <property type="entry name" value="zf-CCHC"/>
    <property type="match status" value="1"/>
</dbReference>
<dbReference type="Proteomes" id="UP000734854">
    <property type="component" value="Unassembled WGS sequence"/>
</dbReference>
<dbReference type="SUPFAM" id="SSF57756">
    <property type="entry name" value="Retrovirus zinc finger-like domains"/>
    <property type="match status" value="1"/>
</dbReference>
<reference evidence="4 5" key="1">
    <citation type="submission" date="2020-08" db="EMBL/GenBank/DDBJ databases">
        <title>Plant Genome Project.</title>
        <authorList>
            <person name="Zhang R.-G."/>
        </authorList>
    </citation>
    <scope>NUCLEOTIDE SEQUENCE [LARGE SCALE GENOMIC DNA]</scope>
    <source>
        <tissue evidence="4">Rhizome</tissue>
    </source>
</reference>
<dbReference type="Pfam" id="PF03732">
    <property type="entry name" value="Retrotrans_gag"/>
    <property type="match status" value="1"/>
</dbReference>
<dbReference type="PROSITE" id="PS50158">
    <property type="entry name" value="ZF_CCHC"/>
    <property type="match status" value="1"/>
</dbReference>
<keyword evidence="5" id="KW-1185">Reference proteome</keyword>
<keyword evidence="1" id="KW-0863">Zinc-finger</keyword>
<dbReference type="GO" id="GO:0003676">
    <property type="term" value="F:nucleic acid binding"/>
    <property type="evidence" value="ECO:0007669"/>
    <property type="project" value="InterPro"/>
</dbReference>
<evidence type="ECO:0000313" key="4">
    <source>
        <dbReference type="EMBL" id="KAG6473428.1"/>
    </source>
</evidence>
<sequence length="1049" mass="117489">MLSCISLFGVAMKKVLTCLFKNLHRFVNKSVHMFDQRNLTSGGVGAPVHKFDGHKAAILYWFLDKASIFRSAAEDGFLNIWDYEGIKGPNLRITRHPTTQTSSRAVNPSVELLLRLWKQRATLDLEADHHREGQIGRGKTRTCSGSRGGLGEDGEAQEKASRSNCGSMIIPKDMAGRRNNNNGEMGGQNNQFLEGLTALLHEQNRIHGEQIQQILQAREQGSTPRRSTPSTQPVYKQFRELGPTEFKDTTDPIAAKGWIRSLETIFDFMQLTDADKVRCAIFMLWDDARVWWEGARLTVDLTILTWADFKEVFYGKYFAVDNRTRLAREFLELRQGDMTVVEYVRRFERGRYFVPMITSQPVEELKHFTEGLRPAIRHDVRLSRVTTFREAVDQALMSERDRNDMVKEAQNKRLSYQGRDQQELVKKRAENKVRCSKCEKIHAGQCLRGTDACYMCKKSGHFARECPLLKEPTKGRVFAMTQEQVDLDTAIITGIKGPNLRITRHPTAQTSVSSRAVNPSVELLLRLWKLRATLDLEVDRHREGQIGRGKMRTCSGSRGGLGEDGEAQEQASRSNCGSMIIPKEFHLTFSVGNLWCGYGLEMKPLNDLLKVYTVIQLVAFCLWLCFSYIVNPRGGIQMGKKKKEFKYSSLNLSRYLLPISFEEDGVAFMTDTSQLVEHVEVASQDAEVVNEVSYVEVAVQDAEVVNEVSYVEVAVQDAEMVNEVACDPPSHLLSLPQSALSPNLAEETHSITTGGVEAAAEETDQVPSIDEKVTQATTPQGQKKHGSYANLFKDNRRNKLATQLQQSQPTGQRLNFEHPGKNGVSFIASRWKDGRYAPACVQIHGLPRDCWSPKVLGLIGSEIGRPMYTDKLTRTRERLTYARLLVEVSVNDERIREVPITLPTGAQLGLRIIYEVMPDFCDDCRRHGHWPPQDIGDTPPPLDCVPEQDPVVATKVVEEMVPKEIQSSPLPNVPDPLSQLVLVSPSPSMNSVASSSKSTDSQAKVKEVAAYLEQIDSSEATSVTLGTEGTIISDSTINPHLIPAPIVEA</sequence>
<dbReference type="AlphaFoldDB" id="A0A8J5BJR2"/>
<feature type="compositionally biased region" description="Low complexity" evidence="2">
    <location>
        <begin position="177"/>
        <end position="188"/>
    </location>
</feature>
<dbReference type="Gene3D" id="4.10.60.10">
    <property type="entry name" value="Zinc finger, CCHC-type"/>
    <property type="match status" value="1"/>
</dbReference>
<dbReference type="InterPro" id="IPR001878">
    <property type="entry name" value="Znf_CCHC"/>
</dbReference>
<dbReference type="InterPro" id="IPR040256">
    <property type="entry name" value="At4g02000-like"/>
</dbReference>
<evidence type="ECO:0000256" key="2">
    <source>
        <dbReference type="SAM" id="MobiDB-lite"/>
    </source>
</evidence>
<dbReference type="SMART" id="SM00343">
    <property type="entry name" value="ZnF_C2HC"/>
    <property type="match status" value="1"/>
</dbReference>
<dbReference type="EMBL" id="JACMSC010000019">
    <property type="protein sequence ID" value="KAG6473428.1"/>
    <property type="molecule type" value="Genomic_DNA"/>
</dbReference>
<dbReference type="GO" id="GO:0008270">
    <property type="term" value="F:zinc ion binding"/>
    <property type="evidence" value="ECO:0007669"/>
    <property type="project" value="UniProtKB-KW"/>
</dbReference>
<dbReference type="PANTHER" id="PTHR31286">
    <property type="entry name" value="GLYCINE-RICH CELL WALL STRUCTURAL PROTEIN 1.8-LIKE"/>
    <property type="match status" value="1"/>
</dbReference>
<dbReference type="InterPro" id="IPR036875">
    <property type="entry name" value="Znf_CCHC_sf"/>
</dbReference>
<accession>A0A8J5BJR2</accession>
<name>A0A8J5BJR2_ZINOF</name>
<gene>
    <name evidence="4" type="ORF">ZIOFF_067344</name>
</gene>
<protein>
    <recommendedName>
        <fullName evidence="3">CCHC-type domain-containing protein</fullName>
    </recommendedName>
</protein>
<dbReference type="InterPro" id="IPR005162">
    <property type="entry name" value="Retrotrans_gag_dom"/>
</dbReference>
<organism evidence="4 5">
    <name type="scientific">Zingiber officinale</name>
    <name type="common">Ginger</name>
    <name type="synonym">Amomum zingiber</name>
    <dbReference type="NCBI Taxonomy" id="94328"/>
    <lineage>
        <taxon>Eukaryota</taxon>
        <taxon>Viridiplantae</taxon>
        <taxon>Streptophyta</taxon>
        <taxon>Embryophyta</taxon>
        <taxon>Tracheophyta</taxon>
        <taxon>Spermatophyta</taxon>
        <taxon>Magnoliopsida</taxon>
        <taxon>Liliopsida</taxon>
        <taxon>Zingiberales</taxon>
        <taxon>Zingiberaceae</taxon>
        <taxon>Zingiber</taxon>
    </lineage>
</organism>
<evidence type="ECO:0000313" key="5">
    <source>
        <dbReference type="Proteomes" id="UP000734854"/>
    </source>
</evidence>
<feature type="region of interest" description="Disordered" evidence="2">
    <location>
        <begin position="128"/>
        <end position="188"/>
    </location>
</feature>
<evidence type="ECO:0000259" key="3">
    <source>
        <dbReference type="PROSITE" id="PS50158"/>
    </source>
</evidence>
<dbReference type="PANTHER" id="PTHR31286:SF180">
    <property type="entry name" value="OS10G0362600 PROTEIN"/>
    <property type="match status" value="1"/>
</dbReference>
<comment type="caution">
    <text evidence="4">The sequence shown here is derived from an EMBL/GenBank/DDBJ whole genome shotgun (WGS) entry which is preliminary data.</text>
</comment>
<keyword evidence="1" id="KW-0479">Metal-binding</keyword>
<keyword evidence="1" id="KW-0862">Zinc</keyword>
<evidence type="ECO:0000256" key="1">
    <source>
        <dbReference type="PROSITE-ProRule" id="PRU00047"/>
    </source>
</evidence>
<proteinExistence type="predicted"/>